<keyword evidence="5 7" id="KW-1133">Transmembrane helix</keyword>
<proteinExistence type="inferred from homology"/>
<feature type="transmembrane region" description="Helical" evidence="7">
    <location>
        <begin position="235"/>
        <end position="257"/>
    </location>
</feature>
<feature type="transmembrane region" description="Helical" evidence="7">
    <location>
        <begin position="320"/>
        <end position="338"/>
    </location>
</feature>
<evidence type="ECO:0000256" key="3">
    <source>
        <dbReference type="ARBA" id="ARBA00022475"/>
    </source>
</evidence>
<evidence type="ECO:0000256" key="6">
    <source>
        <dbReference type="ARBA" id="ARBA00023136"/>
    </source>
</evidence>
<feature type="transmembrane region" description="Helical" evidence="7">
    <location>
        <begin position="16"/>
        <end position="39"/>
    </location>
</feature>
<evidence type="ECO:0000256" key="5">
    <source>
        <dbReference type="ARBA" id="ARBA00022989"/>
    </source>
</evidence>
<organism evidence="8 9">
    <name type="scientific">Haloterrigena alkaliphila</name>
    <dbReference type="NCBI Taxonomy" id="2816475"/>
    <lineage>
        <taxon>Archaea</taxon>
        <taxon>Methanobacteriati</taxon>
        <taxon>Methanobacteriota</taxon>
        <taxon>Stenosarchaea group</taxon>
        <taxon>Halobacteria</taxon>
        <taxon>Halobacteriales</taxon>
        <taxon>Natrialbaceae</taxon>
        <taxon>Haloterrigena</taxon>
    </lineage>
</organism>
<dbReference type="RefSeq" id="WP_207289207.1">
    <property type="nucleotide sequence ID" value="NZ_CP071462.1"/>
</dbReference>
<keyword evidence="4 7" id="KW-0812">Transmembrane</keyword>
<dbReference type="EMBL" id="CP071462">
    <property type="protein sequence ID" value="QSW99601.1"/>
    <property type="molecule type" value="Genomic_DNA"/>
</dbReference>
<dbReference type="GO" id="GO:0005886">
    <property type="term" value="C:plasma membrane"/>
    <property type="evidence" value="ECO:0007669"/>
    <property type="project" value="UniProtKB-SubCell"/>
</dbReference>
<evidence type="ECO:0000313" key="9">
    <source>
        <dbReference type="Proteomes" id="UP000663203"/>
    </source>
</evidence>
<feature type="transmembrane region" description="Helical" evidence="7">
    <location>
        <begin position="263"/>
        <end position="283"/>
    </location>
</feature>
<dbReference type="GeneID" id="63185873"/>
<evidence type="ECO:0000256" key="1">
    <source>
        <dbReference type="ARBA" id="ARBA00004651"/>
    </source>
</evidence>
<protein>
    <submittedName>
        <fullName evidence="8">Flippase-like domain-containing protein</fullName>
    </submittedName>
</protein>
<gene>
    <name evidence="8" type="ORF">J0X25_01170</name>
</gene>
<dbReference type="KEGG" id="hakz:J0X25_01170"/>
<feature type="transmembrane region" description="Helical" evidence="7">
    <location>
        <begin position="168"/>
        <end position="188"/>
    </location>
</feature>
<evidence type="ECO:0000256" key="2">
    <source>
        <dbReference type="ARBA" id="ARBA00011061"/>
    </source>
</evidence>
<sequence>MADRHRTLWLASRSQLLRIGAGFAVAVTLLAVLAAGTGLAELRATLATARLEWLVLACCSTVCCFAAWTRGWQLVLGIADVEAPFPRLYVTYVTAMFANAVTPMGQAGGEPFIAYVLSRDTGASYEESLASVVTGDLLNLIASFSLATTSLALLVWRVDLPDSIEPLAGAVPVVALCVLVGTLVGWRYQIAFGRSLERLVAPIVRRLPVVTLEGLRERLFDLRAAFGRIADEPRLLASVLGYSYLGWVLYVLPLYFAGRAFGVAIDPLVLFIAVSASMLAGYVPSPGGLGGVEAALTGLLVALVAVSSAEAYAITLTYRVATYWLVIAGGGLAALAVLRRE</sequence>
<dbReference type="PANTHER" id="PTHR39087">
    <property type="entry name" value="UPF0104 MEMBRANE PROTEIN MJ1595"/>
    <property type="match status" value="1"/>
</dbReference>
<dbReference type="PANTHER" id="PTHR39087:SF2">
    <property type="entry name" value="UPF0104 MEMBRANE PROTEIN MJ1595"/>
    <property type="match status" value="1"/>
</dbReference>
<reference evidence="8 9" key="1">
    <citation type="submission" date="2021-03" db="EMBL/GenBank/DDBJ databases">
        <title>Haloterrigena longa sp. nov. and Haloterrigena limicola sp. nov., extremely halophilic archaea isolated from a salt lake.</title>
        <authorList>
            <person name="Henglin C."/>
        </authorList>
    </citation>
    <scope>NUCLEOTIDE SEQUENCE [LARGE SCALE GENOMIC DNA]</scope>
    <source>
        <strain evidence="8 9">KZCA68</strain>
    </source>
</reference>
<dbReference type="NCBIfam" id="TIGR00374">
    <property type="entry name" value="flippase-like domain"/>
    <property type="match status" value="1"/>
</dbReference>
<feature type="transmembrane region" description="Helical" evidence="7">
    <location>
        <begin position="295"/>
        <end position="314"/>
    </location>
</feature>
<dbReference type="Pfam" id="PF03706">
    <property type="entry name" value="LPG_synthase_TM"/>
    <property type="match status" value="1"/>
</dbReference>
<accession>A0A8A2VDK9</accession>
<evidence type="ECO:0000256" key="4">
    <source>
        <dbReference type="ARBA" id="ARBA00022692"/>
    </source>
</evidence>
<evidence type="ECO:0000256" key="7">
    <source>
        <dbReference type="SAM" id="Phobius"/>
    </source>
</evidence>
<comment type="subcellular location">
    <subcellularLocation>
        <location evidence="1">Cell membrane</location>
        <topology evidence="1">Multi-pass membrane protein</topology>
    </subcellularLocation>
</comment>
<dbReference type="InterPro" id="IPR022791">
    <property type="entry name" value="L-PG_synthase/AglD"/>
</dbReference>
<dbReference type="Proteomes" id="UP000663203">
    <property type="component" value="Chromosome"/>
</dbReference>
<keyword evidence="3" id="KW-1003">Cell membrane</keyword>
<evidence type="ECO:0000313" key="8">
    <source>
        <dbReference type="EMBL" id="QSW99601.1"/>
    </source>
</evidence>
<keyword evidence="6 7" id="KW-0472">Membrane</keyword>
<dbReference type="AlphaFoldDB" id="A0A8A2VDK9"/>
<feature type="transmembrane region" description="Helical" evidence="7">
    <location>
        <begin position="137"/>
        <end position="156"/>
    </location>
</feature>
<feature type="transmembrane region" description="Helical" evidence="7">
    <location>
        <begin position="51"/>
        <end position="69"/>
    </location>
</feature>
<name>A0A8A2VDK9_9EURY</name>
<keyword evidence="9" id="KW-1185">Reference proteome</keyword>
<comment type="similarity">
    <text evidence="2">Belongs to the UPF0104 family.</text>
</comment>